<organism evidence="2 3">
    <name type="scientific">Ranatra chinensis</name>
    <dbReference type="NCBI Taxonomy" id="642074"/>
    <lineage>
        <taxon>Eukaryota</taxon>
        <taxon>Metazoa</taxon>
        <taxon>Ecdysozoa</taxon>
        <taxon>Arthropoda</taxon>
        <taxon>Hexapoda</taxon>
        <taxon>Insecta</taxon>
        <taxon>Pterygota</taxon>
        <taxon>Neoptera</taxon>
        <taxon>Paraneoptera</taxon>
        <taxon>Hemiptera</taxon>
        <taxon>Heteroptera</taxon>
        <taxon>Panheteroptera</taxon>
        <taxon>Nepomorpha</taxon>
        <taxon>Nepidae</taxon>
        <taxon>Ranatrinae</taxon>
        <taxon>Ranatra</taxon>
    </lineage>
</organism>
<evidence type="ECO:0000313" key="3">
    <source>
        <dbReference type="Proteomes" id="UP001558652"/>
    </source>
</evidence>
<keyword evidence="3" id="KW-1185">Reference proteome</keyword>
<reference evidence="2 3" key="1">
    <citation type="submission" date="2024-07" db="EMBL/GenBank/DDBJ databases">
        <title>Chromosome-level genome assembly of the water stick insect Ranatra chinensis (Heteroptera: Nepidae).</title>
        <authorList>
            <person name="Liu X."/>
        </authorList>
    </citation>
    <scope>NUCLEOTIDE SEQUENCE [LARGE SCALE GENOMIC DNA]</scope>
    <source>
        <strain evidence="2">Cailab_2021Rc</strain>
        <tissue evidence="2">Muscle</tissue>
    </source>
</reference>
<name>A0ABD0YAL2_9HEMI</name>
<evidence type="ECO:0000256" key="1">
    <source>
        <dbReference type="SAM" id="MobiDB-lite"/>
    </source>
</evidence>
<comment type="caution">
    <text evidence="2">The sequence shown here is derived from an EMBL/GenBank/DDBJ whole genome shotgun (WGS) entry which is preliminary data.</text>
</comment>
<dbReference type="AlphaFoldDB" id="A0ABD0YAL2"/>
<gene>
    <name evidence="2" type="ORF">AAG570_000994</name>
</gene>
<dbReference type="Proteomes" id="UP001558652">
    <property type="component" value="Unassembled WGS sequence"/>
</dbReference>
<evidence type="ECO:0000313" key="2">
    <source>
        <dbReference type="EMBL" id="KAL1124365.1"/>
    </source>
</evidence>
<dbReference type="EMBL" id="JBFDAA010000010">
    <property type="protein sequence ID" value="KAL1124365.1"/>
    <property type="molecule type" value="Genomic_DNA"/>
</dbReference>
<accession>A0ABD0YAL2</accession>
<proteinExistence type="predicted"/>
<sequence>MIMHSIAYDSALVRIQQGMKDDVNRKAQSSPPFLKWLYRVYPIRIKEDEYKSQTRTNKNISPHGRTTSREESFVPGEIKPSCKKLQEKPKNLIESLIYITRPRSSRHQILRSEGIPYYRAENSRGNSKENTENYSEDEDKEYVEVLIKDQTFDKPDKKVGVLIQDNTVDDWLPVNEASYKGNNLEVETLSPSEAWKHLSQQQFLNNKVGTRLAPQPPIAITNLVPTNYLISKTLYNRPMTD</sequence>
<protein>
    <submittedName>
        <fullName evidence="2">Uncharacterized protein</fullName>
    </submittedName>
</protein>
<feature type="region of interest" description="Disordered" evidence="1">
    <location>
        <begin position="52"/>
        <end position="76"/>
    </location>
</feature>